<evidence type="ECO:0000256" key="1">
    <source>
        <dbReference type="SAM" id="SignalP"/>
    </source>
</evidence>
<accession>A0A5B1LLJ5</accession>
<comment type="caution">
    <text evidence="3">The sequence shown here is derived from an EMBL/GenBank/DDBJ whole genome shotgun (WGS) entry which is preliminary data.</text>
</comment>
<dbReference type="AlphaFoldDB" id="A0A5B1LLJ5"/>
<reference evidence="3 4" key="1">
    <citation type="submission" date="2019-09" db="EMBL/GenBank/DDBJ databases">
        <title>Nocardioides panacisoli sp. nov., isolated from the soil of a ginseng field.</title>
        <authorList>
            <person name="Cho C."/>
        </authorList>
    </citation>
    <scope>NUCLEOTIDE SEQUENCE [LARGE SCALE GENOMIC DNA]</scope>
    <source>
        <strain evidence="3 4">BN130099</strain>
    </source>
</reference>
<dbReference type="EMBL" id="VUJV01000001">
    <property type="protein sequence ID" value="KAA1421582.1"/>
    <property type="molecule type" value="Genomic_DNA"/>
</dbReference>
<feature type="domain" description="Septum formation-related" evidence="2">
    <location>
        <begin position="40"/>
        <end position="242"/>
    </location>
</feature>
<keyword evidence="4" id="KW-1185">Reference proteome</keyword>
<feature type="chain" id="PRO_5039363004" description="Septum formation-related domain-containing protein" evidence="1">
    <location>
        <begin position="23"/>
        <end position="248"/>
    </location>
</feature>
<evidence type="ECO:0000259" key="2">
    <source>
        <dbReference type="Pfam" id="PF13845"/>
    </source>
</evidence>
<dbReference type="RefSeq" id="WP_149727042.1">
    <property type="nucleotide sequence ID" value="NZ_VUJV01000001.1"/>
</dbReference>
<protein>
    <recommendedName>
        <fullName evidence="2">Septum formation-related domain-containing protein</fullName>
    </recommendedName>
</protein>
<dbReference type="InterPro" id="IPR026004">
    <property type="entry name" value="Septum_form"/>
</dbReference>
<reference evidence="3 4" key="2">
    <citation type="submission" date="2019-09" db="EMBL/GenBank/DDBJ databases">
        <authorList>
            <person name="Jin C."/>
        </authorList>
    </citation>
    <scope>NUCLEOTIDE SEQUENCE [LARGE SCALE GENOMIC DNA]</scope>
    <source>
        <strain evidence="3 4">BN130099</strain>
    </source>
</reference>
<name>A0A5B1LLJ5_9ACTN</name>
<proteinExistence type="predicted"/>
<feature type="signal peptide" evidence="1">
    <location>
        <begin position="1"/>
        <end position="22"/>
    </location>
</feature>
<evidence type="ECO:0000313" key="3">
    <source>
        <dbReference type="EMBL" id="KAA1421582.1"/>
    </source>
</evidence>
<organism evidence="3 4">
    <name type="scientific">Nocardioides humilatus</name>
    <dbReference type="NCBI Taxonomy" id="2607660"/>
    <lineage>
        <taxon>Bacteria</taxon>
        <taxon>Bacillati</taxon>
        <taxon>Actinomycetota</taxon>
        <taxon>Actinomycetes</taxon>
        <taxon>Propionibacteriales</taxon>
        <taxon>Nocardioidaceae</taxon>
        <taxon>Nocardioides</taxon>
    </lineage>
</organism>
<evidence type="ECO:0000313" key="4">
    <source>
        <dbReference type="Proteomes" id="UP000325003"/>
    </source>
</evidence>
<dbReference type="Proteomes" id="UP000325003">
    <property type="component" value="Unassembled WGS sequence"/>
</dbReference>
<dbReference type="Pfam" id="PF13845">
    <property type="entry name" value="Septum_form"/>
    <property type="match status" value="1"/>
</dbReference>
<gene>
    <name evidence="3" type="ORF">F0U44_04670</name>
</gene>
<keyword evidence="1" id="KW-0732">Signal</keyword>
<sequence length="248" mass="27404">MKLRVAAAGLMTVLASLTTATASPAASAGTEPDITPPEVGTCHDLHLSAAYADTDDEPPVACSHRHSTYTYEVVVLDEAPNWWDDDAINDIESKYCIPKYIETLGGNTKLIWRSAYFAKTFLPTTEQRLAGATWVRCDIELAGGNRPAWLPQDLALPALPLPDSLARCRNGSDADYNLTVCDRGHRYRAVASISYPQSTFPGAKDAQAYALKKCRQRIPRQAFYYEWPLKTSWRAGFRTAICLKKTSN</sequence>